<keyword evidence="1" id="KW-0449">Lipoprotein</keyword>
<comment type="caution">
    <text evidence="1">The sequence shown here is derived from an EMBL/GenBank/DDBJ whole genome shotgun (WGS) entry which is preliminary data.</text>
</comment>
<dbReference type="RefSeq" id="WP_115450345.1">
    <property type="nucleotide sequence ID" value="NZ_QNQT01000001.1"/>
</dbReference>
<accession>A0A3D8GVB9</accession>
<proteinExistence type="predicted"/>
<dbReference type="OrthoDB" id="2864505at2"/>
<dbReference type="SUPFAM" id="SSF52833">
    <property type="entry name" value="Thioredoxin-like"/>
    <property type="match status" value="1"/>
</dbReference>
<reference evidence="1 2" key="1">
    <citation type="submission" date="2018-07" db="EMBL/GenBank/DDBJ databases">
        <title>Bacillus sp. YLB-04 draft genome sequence.</title>
        <authorList>
            <person name="Yu L."/>
            <person name="Tang X."/>
        </authorList>
    </citation>
    <scope>NUCLEOTIDE SEQUENCE [LARGE SCALE GENOMIC DNA]</scope>
    <source>
        <strain evidence="1 2">YLB-04</strain>
    </source>
</reference>
<gene>
    <name evidence="1" type="ORF">DRW41_02335</name>
</gene>
<dbReference type="InterPro" id="IPR036249">
    <property type="entry name" value="Thioredoxin-like_sf"/>
</dbReference>
<dbReference type="Gene3D" id="3.40.30.10">
    <property type="entry name" value="Glutaredoxin"/>
    <property type="match status" value="1"/>
</dbReference>
<protein>
    <submittedName>
        <fullName evidence="1">Small peptidoglycan-associated lipoprotein</fullName>
    </submittedName>
</protein>
<dbReference type="Proteomes" id="UP000257144">
    <property type="component" value="Unassembled WGS sequence"/>
</dbReference>
<evidence type="ECO:0000313" key="2">
    <source>
        <dbReference type="Proteomes" id="UP000257144"/>
    </source>
</evidence>
<evidence type="ECO:0000313" key="1">
    <source>
        <dbReference type="EMBL" id="RDU38423.1"/>
    </source>
</evidence>
<keyword evidence="2" id="KW-1185">Reference proteome</keyword>
<dbReference type="AlphaFoldDB" id="A0A3D8GVB9"/>
<sequence>MKGFPVYLILFSLFITSSCGKGEQARLSVDKNSKQVIFFSDEKQYKREAAYYDALIELKKDFPDEMENLMVLSSKEEKKYYDEFDIKSGPALIVLYKEKVMVRIHGITTKEKIIQPVSKALDGKNFKMD</sequence>
<organism evidence="1 2">
    <name type="scientific">Neobacillus piezotolerans</name>
    <dbReference type="NCBI Taxonomy" id="2259171"/>
    <lineage>
        <taxon>Bacteria</taxon>
        <taxon>Bacillati</taxon>
        <taxon>Bacillota</taxon>
        <taxon>Bacilli</taxon>
        <taxon>Bacillales</taxon>
        <taxon>Bacillaceae</taxon>
        <taxon>Neobacillus</taxon>
    </lineage>
</organism>
<dbReference type="PROSITE" id="PS51257">
    <property type="entry name" value="PROKAR_LIPOPROTEIN"/>
    <property type="match status" value="1"/>
</dbReference>
<dbReference type="EMBL" id="QNQT01000001">
    <property type="protein sequence ID" value="RDU38423.1"/>
    <property type="molecule type" value="Genomic_DNA"/>
</dbReference>
<name>A0A3D8GVB9_9BACI</name>